<name>A0AAJ0HCH8_9PEZI</name>
<feature type="region of interest" description="Disordered" evidence="1">
    <location>
        <begin position="42"/>
        <end position="114"/>
    </location>
</feature>
<evidence type="ECO:0000313" key="3">
    <source>
        <dbReference type="Proteomes" id="UP001275084"/>
    </source>
</evidence>
<reference evidence="2" key="2">
    <citation type="submission" date="2023-06" db="EMBL/GenBank/DDBJ databases">
        <authorList>
            <consortium name="Lawrence Berkeley National Laboratory"/>
            <person name="Haridas S."/>
            <person name="Hensen N."/>
            <person name="Bonometti L."/>
            <person name="Westerberg I."/>
            <person name="Brannstrom I.O."/>
            <person name="Guillou S."/>
            <person name="Cros-Aarteil S."/>
            <person name="Calhoun S."/>
            <person name="Kuo A."/>
            <person name="Mondo S."/>
            <person name="Pangilinan J."/>
            <person name="Riley R."/>
            <person name="Labutti K."/>
            <person name="Andreopoulos B."/>
            <person name="Lipzen A."/>
            <person name="Chen C."/>
            <person name="Yanf M."/>
            <person name="Daum C."/>
            <person name="Ng V."/>
            <person name="Clum A."/>
            <person name="Steindorff A."/>
            <person name="Ohm R."/>
            <person name="Martin F."/>
            <person name="Silar P."/>
            <person name="Natvig D."/>
            <person name="Lalanne C."/>
            <person name="Gautier V."/>
            <person name="Ament-Velasquez S.L."/>
            <person name="Kruys A."/>
            <person name="Hutchinson M.I."/>
            <person name="Powell A.J."/>
            <person name="Barry K."/>
            <person name="Miller A.N."/>
            <person name="Grigoriev I.V."/>
            <person name="Debuchy R."/>
            <person name="Gladieux P."/>
            <person name="Thoren M.H."/>
            <person name="Johannesson H."/>
        </authorList>
    </citation>
    <scope>NUCLEOTIDE SEQUENCE</scope>
    <source>
        <strain evidence="2">CBS 955.72</strain>
    </source>
</reference>
<protein>
    <submittedName>
        <fullName evidence="2">Uncharacterized protein</fullName>
    </submittedName>
</protein>
<reference evidence="2" key="1">
    <citation type="journal article" date="2023" name="Mol. Phylogenet. Evol.">
        <title>Genome-scale phylogeny and comparative genomics of the fungal order Sordariales.</title>
        <authorList>
            <person name="Hensen N."/>
            <person name="Bonometti L."/>
            <person name="Westerberg I."/>
            <person name="Brannstrom I.O."/>
            <person name="Guillou S."/>
            <person name="Cros-Aarteil S."/>
            <person name="Calhoun S."/>
            <person name="Haridas S."/>
            <person name="Kuo A."/>
            <person name="Mondo S."/>
            <person name="Pangilinan J."/>
            <person name="Riley R."/>
            <person name="LaButti K."/>
            <person name="Andreopoulos B."/>
            <person name="Lipzen A."/>
            <person name="Chen C."/>
            <person name="Yan M."/>
            <person name="Daum C."/>
            <person name="Ng V."/>
            <person name="Clum A."/>
            <person name="Steindorff A."/>
            <person name="Ohm R.A."/>
            <person name="Martin F."/>
            <person name="Silar P."/>
            <person name="Natvig D.O."/>
            <person name="Lalanne C."/>
            <person name="Gautier V."/>
            <person name="Ament-Velasquez S.L."/>
            <person name="Kruys A."/>
            <person name="Hutchinson M.I."/>
            <person name="Powell A.J."/>
            <person name="Barry K."/>
            <person name="Miller A.N."/>
            <person name="Grigoriev I.V."/>
            <person name="Debuchy R."/>
            <person name="Gladieux P."/>
            <person name="Hiltunen Thoren M."/>
            <person name="Johannesson H."/>
        </authorList>
    </citation>
    <scope>NUCLEOTIDE SEQUENCE</scope>
    <source>
        <strain evidence="2">CBS 955.72</strain>
    </source>
</reference>
<evidence type="ECO:0000256" key="1">
    <source>
        <dbReference type="SAM" id="MobiDB-lite"/>
    </source>
</evidence>
<comment type="caution">
    <text evidence="2">The sequence shown here is derived from an EMBL/GenBank/DDBJ whole genome shotgun (WGS) entry which is preliminary data.</text>
</comment>
<dbReference type="EMBL" id="JAUIQD010000006">
    <property type="protein sequence ID" value="KAK3347079.1"/>
    <property type="molecule type" value="Genomic_DNA"/>
</dbReference>
<gene>
    <name evidence="2" type="ORF">B0T25DRAFT_293992</name>
</gene>
<organism evidence="2 3">
    <name type="scientific">Lasiosphaeria hispida</name>
    <dbReference type="NCBI Taxonomy" id="260671"/>
    <lineage>
        <taxon>Eukaryota</taxon>
        <taxon>Fungi</taxon>
        <taxon>Dikarya</taxon>
        <taxon>Ascomycota</taxon>
        <taxon>Pezizomycotina</taxon>
        <taxon>Sordariomycetes</taxon>
        <taxon>Sordariomycetidae</taxon>
        <taxon>Sordariales</taxon>
        <taxon>Lasiosphaeriaceae</taxon>
        <taxon>Lasiosphaeria</taxon>
    </lineage>
</organism>
<sequence>MLTTLTTHTCFRTQGVRDGVLLPCSSTLLMLGLALATRTQTSQQVVPKAFTRDRSSPPSPSLPTSLPVLFSLATPSPTAQIQSRMKATTPPGWRRATADAPRSKAQSLSLVPNH</sequence>
<accession>A0AAJ0HCH8</accession>
<evidence type="ECO:0000313" key="2">
    <source>
        <dbReference type="EMBL" id="KAK3347079.1"/>
    </source>
</evidence>
<feature type="compositionally biased region" description="Polar residues" evidence="1">
    <location>
        <begin position="73"/>
        <end position="86"/>
    </location>
</feature>
<feature type="compositionally biased region" description="Polar residues" evidence="1">
    <location>
        <begin position="104"/>
        <end position="114"/>
    </location>
</feature>
<keyword evidence="3" id="KW-1185">Reference proteome</keyword>
<dbReference type="Proteomes" id="UP001275084">
    <property type="component" value="Unassembled WGS sequence"/>
</dbReference>
<feature type="compositionally biased region" description="Low complexity" evidence="1">
    <location>
        <begin position="62"/>
        <end position="72"/>
    </location>
</feature>
<proteinExistence type="predicted"/>
<dbReference type="AlphaFoldDB" id="A0AAJ0HCH8"/>